<gene>
    <name evidence="9" type="ORF">GWR21_25820</name>
</gene>
<protein>
    <recommendedName>
        <fullName evidence="2">histidine kinase</fullName>
        <ecNumber evidence="2">2.7.13.3</ecNumber>
    </recommendedName>
</protein>
<evidence type="ECO:0000256" key="4">
    <source>
        <dbReference type="ARBA" id="ARBA00022777"/>
    </source>
</evidence>
<dbReference type="PANTHER" id="PTHR24421:SF10">
    <property type="entry name" value="NITRATE_NITRITE SENSOR PROTEIN NARQ"/>
    <property type="match status" value="1"/>
</dbReference>
<dbReference type="Gene3D" id="1.25.40.10">
    <property type="entry name" value="Tetratricopeptide repeat domain"/>
    <property type="match status" value="2"/>
</dbReference>
<dbReference type="PRINTS" id="PR00344">
    <property type="entry name" value="BCTRLSENSOR"/>
</dbReference>
<evidence type="ECO:0000256" key="1">
    <source>
        <dbReference type="ARBA" id="ARBA00000085"/>
    </source>
</evidence>
<dbReference type="SMART" id="SM00387">
    <property type="entry name" value="HATPase_c"/>
    <property type="match status" value="1"/>
</dbReference>
<dbReference type="Gene3D" id="1.20.5.1930">
    <property type="match status" value="1"/>
</dbReference>
<evidence type="ECO:0000256" key="7">
    <source>
        <dbReference type="SAM" id="SignalP"/>
    </source>
</evidence>
<keyword evidence="7" id="KW-0732">Signal</keyword>
<dbReference type="AlphaFoldDB" id="A0A6B9ZP29"/>
<organism evidence="9 10">
    <name type="scientific">Chitinophaga agri</name>
    <dbReference type="NCBI Taxonomy" id="2703787"/>
    <lineage>
        <taxon>Bacteria</taxon>
        <taxon>Pseudomonadati</taxon>
        <taxon>Bacteroidota</taxon>
        <taxon>Chitinophagia</taxon>
        <taxon>Chitinophagales</taxon>
        <taxon>Chitinophagaceae</taxon>
        <taxon>Chitinophaga</taxon>
    </lineage>
</organism>
<dbReference type="EMBL" id="CP048113">
    <property type="protein sequence ID" value="QHS62875.1"/>
    <property type="molecule type" value="Genomic_DNA"/>
</dbReference>
<dbReference type="RefSeq" id="WP_162334599.1">
    <property type="nucleotide sequence ID" value="NZ_CP048113.1"/>
</dbReference>
<evidence type="ECO:0000313" key="9">
    <source>
        <dbReference type="EMBL" id="QHS62875.1"/>
    </source>
</evidence>
<keyword evidence="6" id="KW-1133">Transmembrane helix</keyword>
<feature type="domain" description="Histidine kinase" evidence="8">
    <location>
        <begin position="423"/>
        <end position="613"/>
    </location>
</feature>
<keyword evidence="6" id="KW-0472">Membrane</keyword>
<dbReference type="Proteomes" id="UP000476411">
    <property type="component" value="Chromosome"/>
</dbReference>
<keyword evidence="10" id="KW-1185">Reference proteome</keyword>
<dbReference type="SUPFAM" id="SSF55874">
    <property type="entry name" value="ATPase domain of HSP90 chaperone/DNA topoisomerase II/histidine kinase"/>
    <property type="match status" value="1"/>
</dbReference>
<sequence>MRPDVRRCIQLLCYLFWGISSTVSAQDQGKADSLKLILISNDTLSPLPRMSTFAKIAAYSSSPNEVLLYADTLLKMATAHRHTSYIIEALQSKGVAYRLMGNLQKSLESLFSSANLAIEKGEHKRLTTGYLEIANTYIANNDLKNALLYNNKAVKLIRQHGNKEQLAINLLNTGYSYYSLNKLDSALLLYNEAEPIFEAIGLKIGKAYAVGNKALVYWKQGYYNEARQGLLLAIEMLDPLGDQFGMADYHNQLGKLYAEQNNIKEAILHTRKAFDMAEALDLKEQMRDASLLLSRLYHTKKDYPRAFDYQSRYIVYKDSIENSGTTKQLANLRTEFEVSLKEKEIALLEKRQLLNRIYIVIAGFFLVLAVLMLLYFRQRFLNARLMAQNDRKTHDEKIRQLLNTQETRALQAMVQGQENERKRLARELHNHFGSLLATIKVNMNAIDETAIANYSTLSRLIDQACNDIRNLSHSLNVGIADNFGLVPALMELTTHLQQANGLKVEFSAAMCAQQMGAENEIIIYRIVQELVSNVLKHAQATRLSILLTCFDEENLVNIMVQDNGKGFDAEQKATSGMGISSLKEMITDLQGEIRFDSNPASGTTVNIDLPITPITLN</sequence>
<keyword evidence="4" id="KW-0418">Kinase</keyword>
<dbReference type="PROSITE" id="PS50109">
    <property type="entry name" value="HIS_KIN"/>
    <property type="match status" value="1"/>
</dbReference>
<dbReference type="KEGG" id="chih:GWR21_25820"/>
<dbReference type="EC" id="2.7.13.3" evidence="2"/>
<keyword evidence="6" id="KW-0812">Transmembrane</keyword>
<keyword evidence="5" id="KW-0902">Two-component regulatory system</keyword>
<dbReference type="Pfam" id="PF02518">
    <property type="entry name" value="HATPase_c"/>
    <property type="match status" value="1"/>
</dbReference>
<evidence type="ECO:0000256" key="2">
    <source>
        <dbReference type="ARBA" id="ARBA00012438"/>
    </source>
</evidence>
<evidence type="ECO:0000256" key="3">
    <source>
        <dbReference type="ARBA" id="ARBA00022679"/>
    </source>
</evidence>
<evidence type="ECO:0000313" key="10">
    <source>
        <dbReference type="Proteomes" id="UP000476411"/>
    </source>
</evidence>
<dbReference type="InterPro" id="IPR003594">
    <property type="entry name" value="HATPase_dom"/>
</dbReference>
<evidence type="ECO:0000256" key="5">
    <source>
        <dbReference type="ARBA" id="ARBA00023012"/>
    </source>
</evidence>
<name>A0A6B9ZP29_9BACT</name>
<dbReference type="PANTHER" id="PTHR24421">
    <property type="entry name" value="NITRATE/NITRITE SENSOR PROTEIN NARX-RELATED"/>
    <property type="match status" value="1"/>
</dbReference>
<dbReference type="SUPFAM" id="SSF48452">
    <property type="entry name" value="TPR-like"/>
    <property type="match status" value="2"/>
</dbReference>
<dbReference type="GO" id="GO:0004673">
    <property type="term" value="F:protein histidine kinase activity"/>
    <property type="evidence" value="ECO:0007669"/>
    <property type="project" value="UniProtKB-EC"/>
</dbReference>
<dbReference type="GO" id="GO:0000160">
    <property type="term" value="P:phosphorelay signal transduction system"/>
    <property type="evidence" value="ECO:0007669"/>
    <property type="project" value="UniProtKB-KW"/>
</dbReference>
<comment type="catalytic activity">
    <reaction evidence="1">
        <text>ATP + protein L-histidine = ADP + protein N-phospho-L-histidine.</text>
        <dbReference type="EC" id="2.7.13.3"/>
    </reaction>
</comment>
<reference evidence="9 10" key="1">
    <citation type="submission" date="2020-01" db="EMBL/GenBank/DDBJ databases">
        <title>Complete genome sequence of Chitinophaga sp. H33E-04 isolated from quinoa roots.</title>
        <authorList>
            <person name="Weon H.-Y."/>
            <person name="Lee S.A."/>
        </authorList>
    </citation>
    <scope>NUCLEOTIDE SEQUENCE [LARGE SCALE GENOMIC DNA]</scope>
    <source>
        <strain evidence="9 10">H33E-04</strain>
    </source>
</reference>
<dbReference type="InterPro" id="IPR019734">
    <property type="entry name" value="TPR_rpt"/>
</dbReference>
<dbReference type="InterPro" id="IPR004358">
    <property type="entry name" value="Sig_transdc_His_kin-like_C"/>
</dbReference>
<accession>A0A6B9ZP29</accession>
<dbReference type="InterPro" id="IPR005467">
    <property type="entry name" value="His_kinase_dom"/>
</dbReference>
<feature type="chain" id="PRO_5025628407" description="histidine kinase" evidence="7">
    <location>
        <begin position="26"/>
        <end position="617"/>
    </location>
</feature>
<dbReference type="InterPro" id="IPR011990">
    <property type="entry name" value="TPR-like_helical_dom_sf"/>
</dbReference>
<evidence type="ECO:0000259" key="8">
    <source>
        <dbReference type="PROSITE" id="PS50109"/>
    </source>
</evidence>
<dbReference type="Gene3D" id="3.30.565.10">
    <property type="entry name" value="Histidine kinase-like ATPase, C-terminal domain"/>
    <property type="match status" value="1"/>
</dbReference>
<dbReference type="InterPro" id="IPR036890">
    <property type="entry name" value="HATPase_C_sf"/>
</dbReference>
<feature type="signal peptide" evidence="7">
    <location>
        <begin position="1"/>
        <end position="25"/>
    </location>
</feature>
<proteinExistence type="predicted"/>
<evidence type="ECO:0000256" key="6">
    <source>
        <dbReference type="SAM" id="Phobius"/>
    </source>
</evidence>
<keyword evidence="3" id="KW-0808">Transferase</keyword>
<feature type="transmembrane region" description="Helical" evidence="6">
    <location>
        <begin position="357"/>
        <end position="376"/>
    </location>
</feature>
<dbReference type="SMART" id="SM00028">
    <property type="entry name" value="TPR"/>
    <property type="match status" value="5"/>
</dbReference>
<dbReference type="InterPro" id="IPR050482">
    <property type="entry name" value="Sensor_HK_TwoCompSys"/>
</dbReference>
<dbReference type="CDD" id="cd16917">
    <property type="entry name" value="HATPase_UhpB-NarQ-NarX-like"/>
    <property type="match status" value="1"/>
</dbReference>